<dbReference type="Proteomes" id="UP000478052">
    <property type="component" value="Unassembled WGS sequence"/>
</dbReference>
<keyword evidence="2" id="KW-1185">Reference proteome</keyword>
<accession>A0A6G0YSW3</accession>
<organism evidence="1 2">
    <name type="scientific">Aphis craccivora</name>
    <name type="common">Cowpea aphid</name>
    <dbReference type="NCBI Taxonomy" id="307492"/>
    <lineage>
        <taxon>Eukaryota</taxon>
        <taxon>Metazoa</taxon>
        <taxon>Ecdysozoa</taxon>
        <taxon>Arthropoda</taxon>
        <taxon>Hexapoda</taxon>
        <taxon>Insecta</taxon>
        <taxon>Pterygota</taxon>
        <taxon>Neoptera</taxon>
        <taxon>Paraneoptera</taxon>
        <taxon>Hemiptera</taxon>
        <taxon>Sternorrhyncha</taxon>
        <taxon>Aphidomorpha</taxon>
        <taxon>Aphidoidea</taxon>
        <taxon>Aphididae</taxon>
        <taxon>Aphidini</taxon>
        <taxon>Aphis</taxon>
        <taxon>Aphis</taxon>
    </lineage>
</organism>
<gene>
    <name evidence="1" type="ORF">FWK35_00030294</name>
</gene>
<protein>
    <submittedName>
        <fullName evidence="1">Protein GVQW3-like</fullName>
    </submittedName>
</protein>
<dbReference type="EMBL" id="VUJU01002585">
    <property type="protein sequence ID" value="KAF0760768.1"/>
    <property type="molecule type" value="Genomic_DNA"/>
</dbReference>
<sequence>MFNEVRTVYEEGHMNRTSVYKSCRDFKNGRTNVHDDLRSWRPLILIDNIVKKVVNVIQIDWMDFLQYFCNRQGIVRP</sequence>
<reference evidence="1 2" key="1">
    <citation type="submission" date="2019-08" db="EMBL/GenBank/DDBJ databases">
        <title>Whole genome of Aphis craccivora.</title>
        <authorList>
            <person name="Voronova N.V."/>
            <person name="Shulinski R.S."/>
            <person name="Bandarenka Y.V."/>
            <person name="Zhorov D.G."/>
            <person name="Warner D."/>
        </authorList>
    </citation>
    <scope>NUCLEOTIDE SEQUENCE [LARGE SCALE GENOMIC DNA]</scope>
    <source>
        <strain evidence="1">180601</strain>
        <tissue evidence="1">Whole Body</tissue>
    </source>
</reference>
<comment type="caution">
    <text evidence="1">The sequence shown here is derived from an EMBL/GenBank/DDBJ whole genome shotgun (WGS) entry which is preliminary data.</text>
</comment>
<evidence type="ECO:0000313" key="1">
    <source>
        <dbReference type="EMBL" id="KAF0760768.1"/>
    </source>
</evidence>
<name>A0A6G0YSW3_APHCR</name>
<proteinExistence type="predicted"/>
<dbReference type="OrthoDB" id="6572822at2759"/>
<evidence type="ECO:0000313" key="2">
    <source>
        <dbReference type="Proteomes" id="UP000478052"/>
    </source>
</evidence>
<dbReference type="AlphaFoldDB" id="A0A6G0YSW3"/>